<accession>A0ABP8YK44</accession>
<protein>
    <recommendedName>
        <fullName evidence="3">WXG100 family type VII secretion target</fullName>
    </recommendedName>
</protein>
<proteinExistence type="predicted"/>
<name>A0ABP8YK44_9ACTN</name>
<dbReference type="Proteomes" id="UP001499882">
    <property type="component" value="Unassembled WGS sequence"/>
</dbReference>
<keyword evidence="2" id="KW-1185">Reference proteome</keyword>
<evidence type="ECO:0000313" key="2">
    <source>
        <dbReference type="Proteomes" id="UP001499882"/>
    </source>
</evidence>
<evidence type="ECO:0000313" key="1">
    <source>
        <dbReference type="EMBL" id="GAA4731245.1"/>
    </source>
</evidence>
<comment type="caution">
    <text evidence="1">The sequence shown here is derived from an EMBL/GenBank/DDBJ whole genome shotgun (WGS) entry which is preliminary data.</text>
</comment>
<organism evidence="1 2">
    <name type="scientific">Nocardioides endophyticus</name>
    <dbReference type="NCBI Taxonomy" id="1353775"/>
    <lineage>
        <taxon>Bacteria</taxon>
        <taxon>Bacillati</taxon>
        <taxon>Actinomycetota</taxon>
        <taxon>Actinomycetes</taxon>
        <taxon>Propionibacteriales</taxon>
        <taxon>Nocardioidaceae</taxon>
        <taxon>Nocardioides</taxon>
    </lineage>
</organism>
<sequence>MGSLTRGQDCPVTSYDYEVDLEALGKAAQGLADTVQLFKDKDVEDLVPTEGDLGSATVWSAVEEFKNRWEEGVNNLCKDVEEMAGRVGKIAMNYYESDQQGLEELKGAAGTVSAVDIMGGP</sequence>
<evidence type="ECO:0008006" key="3">
    <source>
        <dbReference type="Google" id="ProtNLM"/>
    </source>
</evidence>
<gene>
    <name evidence="1" type="ORF">GCM10023350_13220</name>
</gene>
<reference evidence="2" key="1">
    <citation type="journal article" date="2019" name="Int. J. Syst. Evol. Microbiol.">
        <title>The Global Catalogue of Microorganisms (GCM) 10K type strain sequencing project: providing services to taxonomists for standard genome sequencing and annotation.</title>
        <authorList>
            <consortium name="The Broad Institute Genomics Platform"/>
            <consortium name="The Broad Institute Genome Sequencing Center for Infectious Disease"/>
            <person name="Wu L."/>
            <person name="Ma J."/>
        </authorList>
    </citation>
    <scope>NUCLEOTIDE SEQUENCE [LARGE SCALE GENOMIC DNA]</scope>
    <source>
        <strain evidence="2">JCM 18532</strain>
    </source>
</reference>
<dbReference type="EMBL" id="BAABKN010000009">
    <property type="protein sequence ID" value="GAA4731245.1"/>
    <property type="molecule type" value="Genomic_DNA"/>
</dbReference>